<evidence type="ECO:0000256" key="2">
    <source>
        <dbReference type="PROSITE-ProRule" id="PRU00023"/>
    </source>
</evidence>
<dbReference type="SMART" id="SM00248">
    <property type="entry name" value="ANK"/>
    <property type="match status" value="6"/>
</dbReference>
<keyword evidence="5" id="KW-1185">Reference proteome</keyword>
<dbReference type="Gene3D" id="3.40.50.300">
    <property type="entry name" value="P-loop containing nucleotide triphosphate hydrolases"/>
    <property type="match status" value="1"/>
</dbReference>
<dbReference type="InterPro" id="IPR036770">
    <property type="entry name" value="Ankyrin_rpt-contain_sf"/>
</dbReference>
<dbReference type="SUPFAM" id="SSF48403">
    <property type="entry name" value="Ankyrin repeat"/>
    <property type="match status" value="1"/>
</dbReference>
<reference evidence="4" key="2">
    <citation type="submission" date="2021-08" db="EMBL/GenBank/DDBJ databases">
        <authorList>
            <person name="Gostincar C."/>
            <person name="Sun X."/>
            <person name="Song Z."/>
            <person name="Gunde-Cimerman N."/>
        </authorList>
    </citation>
    <scope>NUCLEOTIDE SEQUENCE</scope>
    <source>
        <strain evidence="4">EXF-9298</strain>
    </source>
</reference>
<dbReference type="EMBL" id="JAHFXS010000219">
    <property type="protein sequence ID" value="KAG9987501.1"/>
    <property type="molecule type" value="Genomic_DNA"/>
</dbReference>
<feature type="domain" description="Nephrocystin 3-like N-terminal" evidence="3">
    <location>
        <begin position="209"/>
        <end position="387"/>
    </location>
</feature>
<dbReference type="Pfam" id="PF24883">
    <property type="entry name" value="NPHP3_N"/>
    <property type="match status" value="1"/>
</dbReference>
<dbReference type="PANTHER" id="PTHR10039">
    <property type="entry name" value="AMELOGENIN"/>
    <property type="match status" value="1"/>
</dbReference>
<reference evidence="4" key="1">
    <citation type="journal article" date="2021" name="J Fungi (Basel)">
        <title>Virulence traits and population genomics of the black yeast Aureobasidium melanogenum.</title>
        <authorList>
            <person name="Cernosa A."/>
            <person name="Sun X."/>
            <person name="Gostincar C."/>
            <person name="Fang C."/>
            <person name="Gunde-Cimerman N."/>
            <person name="Song Z."/>
        </authorList>
    </citation>
    <scope>NUCLEOTIDE SEQUENCE</scope>
    <source>
        <strain evidence="4">EXF-9298</strain>
    </source>
</reference>
<feature type="repeat" description="ANK" evidence="2">
    <location>
        <begin position="812"/>
        <end position="840"/>
    </location>
</feature>
<feature type="repeat" description="ANK" evidence="2">
    <location>
        <begin position="584"/>
        <end position="616"/>
    </location>
</feature>
<accession>A0A9P8G263</accession>
<organism evidence="4 5">
    <name type="scientific">Aureobasidium melanogenum</name>
    <name type="common">Aureobasidium pullulans var. melanogenum</name>
    <dbReference type="NCBI Taxonomy" id="46634"/>
    <lineage>
        <taxon>Eukaryota</taxon>
        <taxon>Fungi</taxon>
        <taxon>Dikarya</taxon>
        <taxon>Ascomycota</taxon>
        <taxon>Pezizomycotina</taxon>
        <taxon>Dothideomycetes</taxon>
        <taxon>Dothideomycetidae</taxon>
        <taxon>Dothideales</taxon>
        <taxon>Saccotheciaceae</taxon>
        <taxon>Aureobasidium</taxon>
    </lineage>
</organism>
<gene>
    <name evidence="4" type="ORF">KCU98_g3288</name>
</gene>
<dbReference type="InterPro" id="IPR056884">
    <property type="entry name" value="NPHP3-like_N"/>
</dbReference>
<evidence type="ECO:0000256" key="1">
    <source>
        <dbReference type="ARBA" id="ARBA00022737"/>
    </source>
</evidence>
<evidence type="ECO:0000259" key="3">
    <source>
        <dbReference type="Pfam" id="PF24883"/>
    </source>
</evidence>
<keyword evidence="1" id="KW-0677">Repeat</keyword>
<feature type="non-terminal residue" evidence="4">
    <location>
        <position position="1"/>
    </location>
</feature>
<keyword evidence="2" id="KW-0040">ANK repeat</keyword>
<evidence type="ECO:0000313" key="5">
    <source>
        <dbReference type="Proteomes" id="UP000729357"/>
    </source>
</evidence>
<dbReference type="Pfam" id="PF00023">
    <property type="entry name" value="Ank"/>
    <property type="match status" value="2"/>
</dbReference>
<name>A0A9P8G263_AURME</name>
<protein>
    <recommendedName>
        <fullName evidence="3">Nephrocystin 3-like N-terminal domain-containing protein</fullName>
    </recommendedName>
</protein>
<dbReference type="AlphaFoldDB" id="A0A9P8G263"/>
<dbReference type="InterPro" id="IPR002110">
    <property type="entry name" value="Ankyrin_rpt"/>
</dbReference>
<dbReference type="SUPFAM" id="SSF52540">
    <property type="entry name" value="P-loop containing nucleoside triphosphate hydrolases"/>
    <property type="match status" value="1"/>
</dbReference>
<dbReference type="PROSITE" id="PS50088">
    <property type="entry name" value="ANK_REPEAT"/>
    <property type="match status" value="2"/>
</dbReference>
<dbReference type="Gene3D" id="1.25.40.20">
    <property type="entry name" value="Ankyrin repeat-containing domain"/>
    <property type="match status" value="2"/>
</dbReference>
<comment type="caution">
    <text evidence="4">The sequence shown here is derived from an EMBL/GenBank/DDBJ whole genome shotgun (WGS) entry which is preliminary data.</text>
</comment>
<dbReference type="InterPro" id="IPR027417">
    <property type="entry name" value="P-loop_NTPase"/>
</dbReference>
<dbReference type="Proteomes" id="UP000729357">
    <property type="component" value="Unassembled WGS sequence"/>
</dbReference>
<proteinExistence type="predicted"/>
<dbReference type="PANTHER" id="PTHR10039:SF16">
    <property type="entry name" value="GPI INOSITOL-DEACYLASE"/>
    <property type="match status" value="1"/>
</dbReference>
<evidence type="ECO:0000313" key="4">
    <source>
        <dbReference type="EMBL" id="KAG9987501.1"/>
    </source>
</evidence>
<sequence length="930" mass="103510">MTHTTDFVAAALKAAQEKHELCLNKRWKIKKSNGDTIFVRDVAQKVIKWIHKFKEVGDIAVQYDPAHASLPWAGVRFLLQLVCNESEEFCAMVENVELVTRLVSCYEAFENFYMPLGPASLAVRLGTSVFQDVDRQKKKKTLTTEADLLKLVDLTDSKTLLNVQKIVEDLSKRLRTLEFDHQHKNLVAWISPIDFHAAHQDQLERHLVGTGQWLLDHPEYKRWKSTSFSSTILLHGIPGCGKSILSSLVVQQHLTERQNDLVTEPFAYFYCANYETEKERRRPEEILRSIVRQLTTSGRSRAEVRHVLSSEYDRLRAKCKVDGIDLIRPRTEDCERLIMEITLNSPVTIVVDALDELPDDDRYKLLGVLKRIVANAQNLVKVFLTTRNDSGTFRTLSTASQICVQSQHTHKDMEHFIRQLTNGAMGQGKLLTLQDPVLEESLIQILLKEAGEIGRDIVDLIQHKRFDNLDQIYTKIMNKLLNSGSTARKQRRASNLFTDLKQFTYDGDGDVSQSFINWLETIKKISANLERDHSQPVSLDAVHDSDPTDPTPFFAACVFGLDDILDDYEMNSPGQIDWDRKNSLSQTGLYLAAAMGHGAIIRKLLYHGADVNLECPKRGNPIAAACFAGNLTSVHSLLENEVSAPSGKTILTALEAAFHGNRESLVLDILTHPRVQLDQTIYDAAIVGASRHGFRQVHKKLQYPTLVALFAQTNPHTRINKVLGSGDIEMLKRSVKDPADLLLSLPADAVSTAALYGREKMLVFLLDEGLSIEEEGPLGTPLRVACLTNHQHIAQLLVGRNADVNGGSIGDALQAAAMKGHIPLVRFLLDNGAKVNAKGGIYGNALQAAAYHGHINVVALLLDNGAEMFADGFTKGALHAAAEGGHEKVVTSMLRRHIGRPAASVYIPRGTPSIRLNASHPSCRKRKPSE</sequence>
<dbReference type="Pfam" id="PF12796">
    <property type="entry name" value="Ank_2"/>
    <property type="match status" value="1"/>
</dbReference>
<dbReference type="PROSITE" id="PS50297">
    <property type="entry name" value="ANK_REP_REGION"/>
    <property type="match status" value="2"/>
</dbReference>